<feature type="coiled-coil region" evidence="1">
    <location>
        <begin position="230"/>
        <end position="285"/>
    </location>
</feature>
<gene>
    <name evidence="3" type="primary">PmlGA01_140050400</name>
    <name evidence="3" type="ORF">PMLGA01_140050400</name>
</gene>
<dbReference type="EMBL" id="LT594502">
    <property type="protein sequence ID" value="SBT81004.1"/>
    <property type="molecule type" value="Genomic_DNA"/>
</dbReference>
<organism evidence="3 4">
    <name type="scientific">Plasmodium malariae</name>
    <dbReference type="NCBI Taxonomy" id="5858"/>
    <lineage>
        <taxon>Eukaryota</taxon>
        <taxon>Sar</taxon>
        <taxon>Alveolata</taxon>
        <taxon>Apicomplexa</taxon>
        <taxon>Aconoidasida</taxon>
        <taxon>Haemosporida</taxon>
        <taxon>Plasmodiidae</taxon>
        <taxon>Plasmodium</taxon>
        <taxon>Plasmodium (Plasmodium)</taxon>
    </lineage>
</organism>
<sequence>MMSKENNILLVEISGDAFFNIIKYLTINEALKLNLVSKSFYEYLKDEKAYSLISCVNLNNYIKFVKFIKPNKFSSFFLSILKDEKNIYSNPHYVKKNINFGINRKQLVENEKSFLKKIILKGEFIRNANFYDISLLLSSHANTLEELHIHGLNDVNCPLFIYSSYGIIFEFFSKEILLNNLSFDCVTKNDLAHIQEILLQKSYEEADKKGNQRGDERGNRKSGYVVEENYEQNEQNMTNVQENYEQSEQNMTNVQENYEQSEQNMTNVQENYEQSEQNMTNVQEKHEQIAHIYKVGPCFQKKNDRFKKNEKNAENTSNCDVDTTRKCNEQGIQMKGVKHELNGNDKIIKRGKEKMNNLINKNKLHLLCEHISIVYNCNKKCFEKIKNYKQRINLNHYIRRLPILKVLNLSGIQSYDMIEMFIPLYLPCLKTLNISCYDYFFYFYYMLISIFLYGNGKEVFTRYINFKKTQNNMDPNKKKKAFVECNKKIYEIIKEMDENLIETNNVSSTFQKRCEQDAINYYEFNIKNNEKKVFFTPTYKDKIYMNSINCPVYYADGSYIKYDSDGEGGGLCTNRGGANGFTASVGEVSTRENEDDNTISNHNDKKEESRKGMNNEFNEINYRSSISMISRAHTVLTESVPHNSQNSASMGGVNTIRSTDSFGGANIIRSSDSIGGANIIRSSESIGGANIIRSSDSIGGANTIRNASSSDSTSILRNAVIMRSVSSPDKCSSIQNKHNHASENSEKAIMHSLKGKIKKLKRGGYIWLVENHNYKKNVSIEILYLFKNIIENEEKRGRKNIICMLNNLNLEHFSLFNYSLSSPFLWLLLLIKNQNLRTFCILDLCLSHLLSALTFLEAFLKQNLFNFQGMMRRRRKRLGSIYFKFNDEEEIKFVNHMYSKIINELNTSNFTPKRNKVIHIVIYVYNNKKENKQFIKYIRKISRSLWRCNYLVYYSIQYYKYKYFNKYFDIDNLYRDYVINILLSNHKLNQSAIAQRALSYQ</sequence>
<evidence type="ECO:0000256" key="1">
    <source>
        <dbReference type="SAM" id="Coils"/>
    </source>
</evidence>
<accession>A0A1C3L3C4</accession>
<reference evidence="3 4" key="1">
    <citation type="submission" date="2016-06" db="EMBL/GenBank/DDBJ databases">
        <authorList>
            <consortium name="Pathogen Informatics"/>
        </authorList>
    </citation>
    <scope>NUCLEOTIDE SEQUENCE [LARGE SCALE GENOMIC DNA]</scope>
    <source>
        <strain evidence="3">PmlGA01</strain>
    </source>
</reference>
<proteinExistence type="predicted"/>
<name>A0A1C3L3C4_PLAMA</name>
<dbReference type="Proteomes" id="UP000219799">
    <property type="component" value="Chromosome 14"/>
</dbReference>
<evidence type="ECO:0000313" key="3">
    <source>
        <dbReference type="EMBL" id="SBT81004.1"/>
    </source>
</evidence>
<feature type="compositionally biased region" description="Basic and acidic residues" evidence="2">
    <location>
        <begin position="602"/>
        <end position="611"/>
    </location>
</feature>
<keyword evidence="1" id="KW-0175">Coiled coil</keyword>
<dbReference type="AlphaFoldDB" id="A0A1C3L3C4"/>
<protein>
    <submittedName>
        <fullName evidence="3">CG2-related protein, putative</fullName>
    </submittedName>
</protein>
<feature type="region of interest" description="Disordered" evidence="2">
    <location>
        <begin position="588"/>
        <end position="611"/>
    </location>
</feature>
<evidence type="ECO:0000313" key="4">
    <source>
        <dbReference type="Proteomes" id="UP000219799"/>
    </source>
</evidence>
<dbReference type="VEuPathDB" id="PlasmoDB:PmUG01_14066800"/>
<evidence type="ECO:0000256" key="2">
    <source>
        <dbReference type="SAM" id="MobiDB-lite"/>
    </source>
</evidence>